<dbReference type="GO" id="GO:0019013">
    <property type="term" value="C:viral nucleocapsid"/>
    <property type="evidence" value="ECO:0007669"/>
    <property type="project" value="UniProtKB-KW"/>
</dbReference>
<feature type="transmembrane region" description="Helical" evidence="1">
    <location>
        <begin position="62"/>
        <end position="85"/>
    </location>
</feature>
<keyword evidence="2" id="KW-0543">Viral nucleoprotein</keyword>
<name>A0A8F0ZV80_9ALPC</name>
<proteinExistence type="predicted"/>
<protein>
    <submittedName>
        <fullName evidence="2">Nucleocapsid protein 7</fullName>
    </submittedName>
</protein>
<keyword evidence="1" id="KW-1133">Transmembrane helix</keyword>
<organism evidence="2">
    <name type="scientific">Alphacoronavirus sp</name>
    <dbReference type="NCBI Taxonomy" id="1906673"/>
    <lineage>
        <taxon>Viruses</taxon>
        <taxon>Riboviria</taxon>
        <taxon>Orthornavirae</taxon>
        <taxon>Pisuviricota</taxon>
        <taxon>Pisoniviricetes</taxon>
        <taxon>Nidovirales</taxon>
        <taxon>Cornidovirineae</taxon>
        <taxon>Coronaviridae</taxon>
        <taxon>Orthocoronavirinae</taxon>
        <taxon>Alphacoronavirus</taxon>
    </lineage>
</organism>
<keyword evidence="1" id="KW-0472">Membrane</keyword>
<gene>
    <name evidence="2" type="primary">NS7</name>
</gene>
<feature type="transmembrane region" description="Helical" evidence="1">
    <location>
        <begin position="20"/>
        <end position="42"/>
    </location>
</feature>
<reference evidence="2" key="1">
    <citation type="journal article" date="2021" name="Cell">
        <title>Identification of novel bat coronaviruses sheds light on the evolutionary origins of SARS-CoV-2 and related viruses.</title>
        <authorList>
            <person name="Zhou H."/>
            <person name="Ji J."/>
            <person name="Chen X."/>
            <person name="Bi Y."/>
            <person name="Li J."/>
            <person name="Wang Q."/>
            <person name="Hu T."/>
            <person name="Song H."/>
            <person name="Zhao R."/>
            <person name="Chen Y."/>
            <person name="Cui M."/>
            <person name="Zhang Y."/>
            <person name="Hughes A.C."/>
            <person name="Holmes E.C."/>
            <person name="Shi W."/>
        </authorList>
    </citation>
    <scope>NUCLEOTIDE SEQUENCE</scope>
    <source>
        <strain evidence="2">Bat/Yunnan/HlYN18/2020</strain>
    </source>
</reference>
<sequence length="92" mass="10703">MFSADGALFTAKETCEILHFQFLYVIFILAFVVMPLLSAVCFGLERWDEYIDIWRQIHDRIILAMFQGSAFTLLLLSVFLATWLLGYDFLVL</sequence>
<dbReference type="EMBL" id="MZ081396">
    <property type="protein sequence ID" value="QWN56399.1"/>
    <property type="molecule type" value="Genomic_RNA"/>
</dbReference>
<keyword evidence="2" id="KW-0946">Virion</keyword>
<evidence type="ECO:0000313" key="2">
    <source>
        <dbReference type="EMBL" id="QWN56399.1"/>
    </source>
</evidence>
<keyword evidence="1" id="KW-0812">Transmembrane</keyword>
<evidence type="ECO:0000256" key="1">
    <source>
        <dbReference type="SAM" id="Phobius"/>
    </source>
</evidence>
<accession>A0A8F0ZV80</accession>